<dbReference type="SUPFAM" id="SSF52540">
    <property type="entry name" value="P-loop containing nucleoside triphosphate hydrolases"/>
    <property type="match status" value="1"/>
</dbReference>
<evidence type="ECO:0000313" key="12">
    <source>
        <dbReference type="Proteomes" id="UP000694429"/>
    </source>
</evidence>
<dbReference type="GO" id="GO:0004136">
    <property type="term" value="F:deoxyadenosine kinase activity"/>
    <property type="evidence" value="ECO:0007669"/>
    <property type="project" value="UniProtKB-EC"/>
</dbReference>
<accession>A0A8C0P8J3</accession>
<keyword evidence="3" id="KW-0808">Transferase</keyword>
<comment type="similarity">
    <text evidence="1">Belongs to the DCK/DGK family.</text>
</comment>
<dbReference type="GO" id="GO:0005524">
    <property type="term" value="F:ATP binding"/>
    <property type="evidence" value="ECO:0007669"/>
    <property type="project" value="UniProtKB-KW"/>
</dbReference>
<dbReference type="AlphaFoldDB" id="A0A8C0P8J3"/>
<dbReference type="Pfam" id="PF01712">
    <property type="entry name" value="dNK"/>
    <property type="match status" value="1"/>
</dbReference>
<dbReference type="InterPro" id="IPR031314">
    <property type="entry name" value="DNK_dom"/>
</dbReference>
<feature type="region of interest" description="Disordered" evidence="9">
    <location>
        <begin position="1"/>
        <end position="24"/>
    </location>
</feature>
<evidence type="ECO:0000256" key="8">
    <source>
        <dbReference type="ARBA" id="ARBA00048675"/>
    </source>
</evidence>
<evidence type="ECO:0000259" key="10">
    <source>
        <dbReference type="Pfam" id="PF01712"/>
    </source>
</evidence>
<dbReference type="Ensembl" id="ENSCAFT00030039774.1">
    <property type="protein sequence ID" value="ENSCAFP00030034696.1"/>
    <property type="gene ID" value="ENSCAFG00030021688.1"/>
</dbReference>
<dbReference type="Proteomes" id="UP000694429">
    <property type="component" value="Chromosome 17"/>
</dbReference>
<dbReference type="CDD" id="cd01673">
    <property type="entry name" value="dNK"/>
    <property type="match status" value="1"/>
</dbReference>
<evidence type="ECO:0000256" key="6">
    <source>
        <dbReference type="ARBA" id="ARBA00022840"/>
    </source>
</evidence>
<dbReference type="FunFam" id="3.40.50.300:FF:000461">
    <property type="entry name" value="Deoxycytidine kinase"/>
    <property type="match status" value="1"/>
</dbReference>
<sequence length="421" mass="47038">MSLVPQKPRGSAAGAAAPPQGKSPHLATFSANFARIQPSLWPLPQAARHTHFLPGGLLTSEVRRSAGKAVPRAEMFSAEVVAAQVVGGMTAGRLLRRLLRTPSRSMAQSAVGGVCPSRGLHAELGPRSLSIEGNIAVGKSTFVKLLTKTYPEWHIATEPVATWQKVQAPGTQKAFTAQSLGNLLDMMYQEPARWSYTFQTFSFMSRLKVQLEPFPEKLLQAKKAVQIFERSVYSDRYIFAKNLFENGSISDIEWHIYQDWHSFLLQKFASQLRLHGFIYLQATPQVCLKRLHQRAREEEKGVELTYLEQLHDQHEAWLVHKTTELHFEALLNIPVLVLDVNDDFSEEVTKQEELMKKIYQSMLVARAGRTASLLTLLGGGPQEHPKDASAPVGPEQADMLPVAQISSSWQWHLQLQCTSLD</sequence>
<comment type="subunit">
    <text evidence="2">Homodimer.</text>
</comment>
<comment type="catalytic activity">
    <reaction evidence="8">
        <text>2'-deoxyadenosine + ATP = dAMP + ADP + H(+)</text>
        <dbReference type="Rhea" id="RHEA:23452"/>
        <dbReference type="ChEBI" id="CHEBI:15378"/>
        <dbReference type="ChEBI" id="CHEBI:17256"/>
        <dbReference type="ChEBI" id="CHEBI:30616"/>
        <dbReference type="ChEBI" id="CHEBI:58245"/>
        <dbReference type="ChEBI" id="CHEBI:456216"/>
        <dbReference type="EC" id="2.7.1.76"/>
    </reaction>
</comment>
<dbReference type="PANTHER" id="PTHR10513">
    <property type="entry name" value="DEOXYNUCLEOSIDE KINASE"/>
    <property type="match status" value="1"/>
</dbReference>
<dbReference type="PANTHER" id="PTHR10513:SF8">
    <property type="entry name" value="DEOXYGUANOSINE KINASE, MITOCHONDRIAL"/>
    <property type="match status" value="1"/>
</dbReference>
<protein>
    <submittedName>
        <fullName evidence="11">Actin gamma 2, smooth muscle</fullName>
    </submittedName>
</protein>
<dbReference type="InterPro" id="IPR027417">
    <property type="entry name" value="P-loop_NTPase"/>
</dbReference>
<reference evidence="11" key="1">
    <citation type="submission" date="2019-03" db="EMBL/GenBank/DDBJ databases">
        <authorList>
            <person name="Warren W.C."/>
            <person name="Johnson G.S."/>
        </authorList>
    </citation>
    <scope>NUCLEOTIDE SEQUENCE [LARGE SCALE GENOMIC DNA]</scope>
    <source>
        <strain evidence="11">Basenji</strain>
    </source>
</reference>
<keyword evidence="6" id="KW-0067">ATP-binding</keyword>
<reference evidence="11" key="2">
    <citation type="submission" date="2025-08" db="UniProtKB">
        <authorList>
            <consortium name="Ensembl"/>
        </authorList>
    </citation>
    <scope>IDENTIFICATION</scope>
</reference>
<evidence type="ECO:0000256" key="5">
    <source>
        <dbReference type="ARBA" id="ARBA00022777"/>
    </source>
</evidence>
<evidence type="ECO:0000256" key="9">
    <source>
        <dbReference type="SAM" id="MobiDB-lite"/>
    </source>
</evidence>
<organism evidence="11 12">
    <name type="scientific">Canis lupus familiaris</name>
    <name type="common">Dog</name>
    <name type="synonym">Canis familiaris</name>
    <dbReference type="NCBI Taxonomy" id="9615"/>
    <lineage>
        <taxon>Eukaryota</taxon>
        <taxon>Metazoa</taxon>
        <taxon>Chordata</taxon>
        <taxon>Craniata</taxon>
        <taxon>Vertebrata</taxon>
        <taxon>Euteleostomi</taxon>
        <taxon>Mammalia</taxon>
        <taxon>Eutheria</taxon>
        <taxon>Laurasiatheria</taxon>
        <taxon>Carnivora</taxon>
        <taxon>Caniformia</taxon>
        <taxon>Canidae</taxon>
        <taxon>Canis</taxon>
    </lineage>
</organism>
<gene>
    <name evidence="11" type="primary">STAMBP</name>
</gene>
<keyword evidence="4" id="KW-0547">Nucleotide-binding</keyword>
<dbReference type="Gene3D" id="3.40.50.300">
    <property type="entry name" value="P-loop containing nucleotide triphosphate hydrolases"/>
    <property type="match status" value="1"/>
</dbReference>
<evidence type="ECO:0000256" key="2">
    <source>
        <dbReference type="ARBA" id="ARBA00011738"/>
    </source>
</evidence>
<comment type="catalytic activity">
    <reaction evidence="7">
        <text>2'-deoxyguanosine + ATP = dGMP + ADP + H(+)</text>
        <dbReference type="Rhea" id="RHEA:19201"/>
        <dbReference type="ChEBI" id="CHEBI:15378"/>
        <dbReference type="ChEBI" id="CHEBI:17172"/>
        <dbReference type="ChEBI" id="CHEBI:30616"/>
        <dbReference type="ChEBI" id="CHEBI:57673"/>
        <dbReference type="ChEBI" id="CHEBI:456216"/>
        <dbReference type="EC" id="2.7.1.113"/>
    </reaction>
</comment>
<feature type="domain" description="Deoxynucleoside kinase" evidence="10">
    <location>
        <begin position="129"/>
        <end position="360"/>
    </location>
</feature>
<evidence type="ECO:0000256" key="3">
    <source>
        <dbReference type="ARBA" id="ARBA00022679"/>
    </source>
</evidence>
<dbReference type="OrthoDB" id="567086at2759"/>
<evidence type="ECO:0000256" key="4">
    <source>
        <dbReference type="ARBA" id="ARBA00022741"/>
    </source>
</evidence>
<proteinExistence type="inferred from homology"/>
<evidence type="ECO:0000256" key="7">
    <source>
        <dbReference type="ARBA" id="ARBA00047656"/>
    </source>
</evidence>
<name>A0A8C0P8J3_CANLF</name>
<evidence type="ECO:0000313" key="11">
    <source>
        <dbReference type="Ensembl" id="ENSCAFP00030034696.1"/>
    </source>
</evidence>
<evidence type="ECO:0000256" key="1">
    <source>
        <dbReference type="ARBA" id="ARBA00007420"/>
    </source>
</evidence>
<dbReference type="GO" id="GO:0004138">
    <property type="term" value="F:deoxyguanosine kinase activity"/>
    <property type="evidence" value="ECO:0007669"/>
    <property type="project" value="UniProtKB-EC"/>
</dbReference>
<dbReference type="InterPro" id="IPR050566">
    <property type="entry name" value="Deoxyribonucleoside_kinase"/>
</dbReference>
<keyword evidence="5" id="KW-0418">Kinase</keyword>